<dbReference type="InterPro" id="IPR038619">
    <property type="entry name" value="MraZ_sf"/>
</dbReference>
<dbReference type="InterPro" id="IPR003444">
    <property type="entry name" value="MraZ"/>
</dbReference>
<dbReference type="Gene3D" id="3.40.1550.20">
    <property type="entry name" value="Transcriptional regulator MraZ domain"/>
    <property type="match status" value="1"/>
</dbReference>
<dbReference type="Pfam" id="PF02381">
    <property type="entry name" value="MraZ"/>
    <property type="match status" value="2"/>
</dbReference>
<dbReference type="CDD" id="cd16321">
    <property type="entry name" value="MraZ_C"/>
    <property type="match status" value="1"/>
</dbReference>
<dbReference type="InterPro" id="IPR020603">
    <property type="entry name" value="MraZ_dom"/>
</dbReference>
<feature type="domain" description="SpoVT-AbrB" evidence="7">
    <location>
        <begin position="95"/>
        <end position="138"/>
    </location>
</feature>
<dbReference type="InterPro" id="IPR007159">
    <property type="entry name" value="SpoVT-AbrB_dom"/>
</dbReference>
<evidence type="ECO:0000256" key="4">
    <source>
        <dbReference type="ARBA" id="ARBA00023015"/>
    </source>
</evidence>
<sequence length="163" mass="19201">VVKSGIFTVILLLYMMFRGLNKISVDAKGRVSIPTKYRNELIKISKNELICTIDLDHCLLLYPLKHWLKIEEKIMKLPSLDNSSRQLQRLLVGHAVEIEIDSSSRILIPSELREFSKINKEAMFIGQGKRFEIWDYLTWTKSREKWLQEEKFTLPKDFEMLSL</sequence>
<dbReference type="InterPro" id="IPR037914">
    <property type="entry name" value="SpoVT-AbrB_sf"/>
</dbReference>
<keyword evidence="5" id="KW-0238">DNA-binding</keyword>
<dbReference type="NCBIfam" id="TIGR00242">
    <property type="entry name" value="division/cell wall cluster transcriptional repressor MraZ"/>
    <property type="match status" value="1"/>
</dbReference>
<evidence type="ECO:0000256" key="6">
    <source>
        <dbReference type="ARBA" id="ARBA00023163"/>
    </source>
</evidence>
<keyword evidence="2" id="KW-0963">Cytoplasm</keyword>
<feature type="non-terminal residue" evidence="8">
    <location>
        <position position="1"/>
    </location>
</feature>
<organism evidence="8">
    <name type="scientific">marine metagenome</name>
    <dbReference type="NCBI Taxonomy" id="408172"/>
    <lineage>
        <taxon>unclassified sequences</taxon>
        <taxon>metagenomes</taxon>
        <taxon>ecological metagenomes</taxon>
    </lineage>
</organism>
<evidence type="ECO:0000256" key="1">
    <source>
        <dbReference type="ARBA" id="ARBA00013860"/>
    </source>
</evidence>
<dbReference type="InterPro" id="IPR035644">
    <property type="entry name" value="MraZ_C"/>
</dbReference>
<proteinExistence type="inferred from homology"/>
<dbReference type="EMBL" id="UINC01005917">
    <property type="protein sequence ID" value="SVA24365.1"/>
    <property type="molecule type" value="Genomic_DNA"/>
</dbReference>
<keyword evidence="4" id="KW-0805">Transcription regulation</keyword>
<dbReference type="PANTHER" id="PTHR34701">
    <property type="entry name" value="TRANSCRIPTIONAL REGULATOR MRAZ"/>
    <property type="match status" value="1"/>
</dbReference>
<name>A0A381U800_9ZZZZ</name>
<dbReference type="PROSITE" id="PS51740">
    <property type="entry name" value="SPOVT_ABRB"/>
    <property type="match status" value="2"/>
</dbReference>
<feature type="domain" description="SpoVT-AbrB" evidence="7">
    <location>
        <begin position="20"/>
        <end position="66"/>
    </location>
</feature>
<dbReference type="GO" id="GO:0003700">
    <property type="term" value="F:DNA-binding transcription factor activity"/>
    <property type="evidence" value="ECO:0007669"/>
    <property type="project" value="InterPro"/>
</dbReference>
<protein>
    <recommendedName>
        <fullName evidence="1">Transcriptional regulator MraZ</fullName>
    </recommendedName>
</protein>
<evidence type="ECO:0000259" key="7">
    <source>
        <dbReference type="PROSITE" id="PS51740"/>
    </source>
</evidence>
<evidence type="ECO:0000313" key="8">
    <source>
        <dbReference type="EMBL" id="SVA24365.1"/>
    </source>
</evidence>
<dbReference type="PANTHER" id="PTHR34701:SF1">
    <property type="entry name" value="TRANSCRIPTIONAL REGULATOR MRAZ"/>
    <property type="match status" value="1"/>
</dbReference>
<keyword evidence="6" id="KW-0804">Transcription</keyword>
<dbReference type="CDD" id="cd16320">
    <property type="entry name" value="MraZ_N"/>
    <property type="match status" value="1"/>
</dbReference>
<dbReference type="GO" id="GO:0000976">
    <property type="term" value="F:transcription cis-regulatory region binding"/>
    <property type="evidence" value="ECO:0007669"/>
    <property type="project" value="TreeGrafter"/>
</dbReference>
<dbReference type="SUPFAM" id="SSF89447">
    <property type="entry name" value="AbrB/MazE/MraZ-like"/>
    <property type="match status" value="1"/>
</dbReference>
<reference evidence="8" key="1">
    <citation type="submission" date="2018-05" db="EMBL/GenBank/DDBJ databases">
        <authorList>
            <person name="Lanie J.A."/>
            <person name="Ng W.-L."/>
            <person name="Kazmierczak K.M."/>
            <person name="Andrzejewski T.M."/>
            <person name="Davidsen T.M."/>
            <person name="Wayne K.J."/>
            <person name="Tettelin H."/>
            <person name="Glass J.I."/>
            <person name="Rusch D."/>
            <person name="Podicherti R."/>
            <person name="Tsui H.-C.T."/>
            <person name="Winkler M.E."/>
        </authorList>
    </citation>
    <scope>NUCLEOTIDE SEQUENCE</scope>
</reference>
<evidence type="ECO:0000256" key="5">
    <source>
        <dbReference type="ARBA" id="ARBA00023125"/>
    </source>
</evidence>
<gene>
    <name evidence="8" type="ORF">METZ01_LOCUS77219</name>
</gene>
<dbReference type="AlphaFoldDB" id="A0A381U800"/>
<dbReference type="GO" id="GO:2000143">
    <property type="term" value="P:negative regulation of DNA-templated transcription initiation"/>
    <property type="evidence" value="ECO:0007669"/>
    <property type="project" value="TreeGrafter"/>
</dbReference>
<keyword evidence="3" id="KW-0677">Repeat</keyword>
<evidence type="ECO:0000256" key="3">
    <source>
        <dbReference type="ARBA" id="ARBA00022737"/>
    </source>
</evidence>
<accession>A0A381U800</accession>
<dbReference type="InterPro" id="IPR035642">
    <property type="entry name" value="MraZ_N"/>
</dbReference>
<dbReference type="HAMAP" id="MF_01008">
    <property type="entry name" value="MraZ"/>
    <property type="match status" value="1"/>
</dbReference>
<evidence type="ECO:0000256" key="2">
    <source>
        <dbReference type="ARBA" id="ARBA00022490"/>
    </source>
</evidence>